<gene>
    <name evidence="2" type="ORF">HZA61_10205</name>
</gene>
<evidence type="ECO:0000259" key="1">
    <source>
        <dbReference type="Pfam" id="PF02541"/>
    </source>
</evidence>
<name>A0A933SCI4_UNCEI</name>
<feature type="domain" description="Ppx/GppA phosphatase N-terminal" evidence="1">
    <location>
        <begin position="30"/>
        <end position="301"/>
    </location>
</feature>
<dbReference type="PANTHER" id="PTHR30005">
    <property type="entry name" value="EXOPOLYPHOSPHATASE"/>
    <property type="match status" value="1"/>
</dbReference>
<proteinExistence type="predicted"/>
<evidence type="ECO:0000313" key="2">
    <source>
        <dbReference type="EMBL" id="MBI5169849.1"/>
    </source>
</evidence>
<dbReference type="EMBL" id="JACRIW010000071">
    <property type="protein sequence ID" value="MBI5169849.1"/>
    <property type="molecule type" value="Genomic_DNA"/>
</dbReference>
<dbReference type="Gene3D" id="3.30.420.40">
    <property type="match status" value="1"/>
</dbReference>
<dbReference type="Proteomes" id="UP000696931">
    <property type="component" value="Unassembled WGS sequence"/>
</dbReference>
<dbReference type="Gene3D" id="3.30.420.150">
    <property type="entry name" value="Exopolyphosphatase. Domain 2"/>
    <property type="match status" value="1"/>
</dbReference>
<dbReference type="InterPro" id="IPR003695">
    <property type="entry name" value="Ppx_GppA_N"/>
</dbReference>
<dbReference type="InterPro" id="IPR043129">
    <property type="entry name" value="ATPase_NBD"/>
</dbReference>
<protein>
    <recommendedName>
        <fullName evidence="1">Ppx/GppA phosphatase N-terminal domain-containing protein</fullName>
    </recommendedName>
</protein>
<dbReference type="SUPFAM" id="SSF53067">
    <property type="entry name" value="Actin-like ATPase domain"/>
    <property type="match status" value="2"/>
</dbReference>
<dbReference type="Pfam" id="PF02541">
    <property type="entry name" value="Ppx-GppA"/>
    <property type="match status" value="1"/>
</dbReference>
<dbReference type="CDD" id="cd24054">
    <property type="entry name" value="ASKHA_NBD_AaPPX-GppA_MtPPX2-like"/>
    <property type="match status" value="1"/>
</dbReference>
<sequence>MRFGAIDIGSNSIRLLVGELSEGDCWTATLDTVARAGEPCRLGRGLHETGMVAEELVERAAHLTAEFVRRARSLGAVHVIAAATAALRSARNGEAVAARLGERAGLPVRILSGDDEARLMYRAVVLGLGQRARQSQCVVFDLGGGSTEVVSGVGHQPGRWNSLPFGAVSLTERWLPGDPPSEETIARARGHISEVVMHGCALMPERTTLLAGVGGTVTVLASIERDLADYDPALLEGLWIDQSRAREIIRRLVTASHVQRRELPIMGEGRADIIGAGALVVEALLDRFQAPGLVCSTQGLRYALVRLAAEEWAAKG</sequence>
<organism evidence="2 3">
    <name type="scientific">Eiseniibacteriota bacterium</name>
    <dbReference type="NCBI Taxonomy" id="2212470"/>
    <lineage>
        <taxon>Bacteria</taxon>
        <taxon>Candidatus Eiseniibacteriota</taxon>
    </lineage>
</organism>
<dbReference type="GO" id="GO:0016462">
    <property type="term" value="F:pyrophosphatase activity"/>
    <property type="evidence" value="ECO:0007669"/>
    <property type="project" value="TreeGrafter"/>
</dbReference>
<evidence type="ECO:0000313" key="3">
    <source>
        <dbReference type="Proteomes" id="UP000696931"/>
    </source>
</evidence>
<dbReference type="InterPro" id="IPR050273">
    <property type="entry name" value="GppA/Ppx_hydrolase"/>
</dbReference>
<dbReference type="PANTHER" id="PTHR30005:SF0">
    <property type="entry name" value="RETROGRADE REGULATION PROTEIN 2"/>
    <property type="match status" value="1"/>
</dbReference>
<reference evidence="2" key="1">
    <citation type="submission" date="2020-07" db="EMBL/GenBank/DDBJ databases">
        <title>Huge and variable diversity of episymbiotic CPR bacteria and DPANN archaea in groundwater ecosystems.</title>
        <authorList>
            <person name="He C.Y."/>
            <person name="Keren R."/>
            <person name="Whittaker M."/>
            <person name="Farag I.F."/>
            <person name="Doudna J."/>
            <person name="Cate J.H.D."/>
            <person name="Banfield J.F."/>
        </authorList>
    </citation>
    <scope>NUCLEOTIDE SEQUENCE</scope>
    <source>
        <strain evidence="2">NC_groundwater_1813_Pr3_B-0.1um_71_17</strain>
    </source>
</reference>
<accession>A0A933SCI4</accession>
<comment type="caution">
    <text evidence="2">The sequence shown here is derived from an EMBL/GenBank/DDBJ whole genome shotgun (WGS) entry which is preliminary data.</text>
</comment>
<dbReference type="AlphaFoldDB" id="A0A933SCI4"/>